<name>A0ABP1R6P0_9HEXA</name>
<feature type="compositionally biased region" description="Acidic residues" evidence="1">
    <location>
        <begin position="182"/>
        <end position="202"/>
    </location>
</feature>
<sequence>MEDKSNNNGEKSTGSEYLKRKISDSPESVADQQTQQVLGGLQNMEIPLLQGVFNDPRLYEKEQEALLTFRKELDAKRLKQSQEPDVPAGEIAEDNAVAPVFEPDEENGGCAEEALDPVVVGGSTVRNTGNSIDAQQELSLDKYYTGIRPLHSPVSDDVSDSDDDGLRFMFPVRYEQIRSDLFDSEDEDDPLDNEDNTLDQDSLDSFFGQNFFGT</sequence>
<gene>
    <name evidence="2" type="ORF">ODALV1_LOCUS18806</name>
</gene>
<reference evidence="2 3" key="1">
    <citation type="submission" date="2024-08" db="EMBL/GenBank/DDBJ databases">
        <authorList>
            <person name="Cucini C."/>
            <person name="Frati F."/>
        </authorList>
    </citation>
    <scope>NUCLEOTIDE SEQUENCE [LARGE SCALE GENOMIC DNA]</scope>
</reference>
<evidence type="ECO:0000313" key="2">
    <source>
        <dbReference type="EMBL" id="CAL8119997.1"/>
    </source>
</evidence>
<proteinExistence type="predicted"/>
<dbReference type="EMBL" id="CAXLJM020000062">
    <property type="protein sequence ID" value="CAL8119997.1"/>
    <property type="molecule type" value="Genomic_DNA"/>
</dbReference>
<feature type="compositionally biased region" description="Polar residues" evidence="1">
    <location>
        <begin position="1"/>
        <end position="15"/>
    </location>
</feature>
<feature type="region of interest" description="Disordered" evidence="1">
    <location>
        <begin position="1"/>
        <end position="34"/>
    </location>
</feature>
<accession>A0ABP1R6P0</accession>
<evidence type="ECO:0000313" key="3">
    <source>
        <dbReference type="Proteomes" id="UP001642540"/>
    </source>
</evidence>
<organism evidence="2 3">
    <name type="scientific">Orchesella dallaii</name>
    <dbReference type="NCBI Taxonomy" id="48710"/>
    <lineage>
        <taxon>Eukaryota</taxon>
        <taxon>Metazoa</taxon>
        <taxon>Ecdysozoa</taxon>
        <taxon>Arthropoda</taxon>
        <taxon>Hexapoda</taxon>
        <taxon>Collembola</taxon>
        <taxon>Entomobryomorpha</taxon>
        <taxon>Entomobryoidea</taxon>
        <taxon>Orchesellidae</taxon>
        <taxon>Orchesellinae</taxon>
        <taxon>Orchesella</taxon>
    </lineage>
</organism>
<protein>
    <submittedName>
        <fullName evidence="2">Uncharacterized protein</fullName>
    </submittedName>
</protein>
<evidence type="ECO:0000256" key="1">
    <source>
        <dbReference type="SAM" id="MobiDB-lite"/>
    </source>
</evidence>
<dbReference type="Proteomes" id="UP001642540">
    <property type="component" value="Unassembled WGS sequence"/>
</dbReference>
<feature type="region of interest" description="Disordered" evidence="1">
    <location>
        <begin position="181"/>
        <end position="204"/>
    </location>
</feature>
<keyword evidence="3" id="KW-1185">Reference proteome</keyword>
<comment type="caution">
    <text evidence="2">The sequence shown here is derived from an EMBL/GenBank/DDBJ whole genome shotgun (WGS) entry which is preliminary data.</text>
</comment>